<name>A0A812HNE3_9DINO</name>
<feature type="region of interest" description="Disordered" evidence="1">
    <location>
        <begin position="168"/>
        <end position="223"/>
    </location>
</feature>
<organism evidence="2 3">
    <name type="scientific">Symbiodinium natans</name>
    <dbReference type="NCBI Taxonomy" id="878477"/>
    <lineage>
        <taxon>Eukaryota</taxon>
        <taxon>Sar</taxon>
        <taxon>Alveolata</taxon>
        <taxon>Dinophyceae</taxon>
        <taxon>Suessiales</taxon>
        <taxon>Symbiodiniaceae</taxon>
        <taxon>Symbiodinium</taxon>
    </lineage>
</organism>
<accession>A0A812HNE3</accession>
<proteinExistence type="predicted"/>
<gene>
    <name evidence="2" type="ORF">SNAT2548_LOCUS1772</name>
</gene>
<evidence type="ECO:0000256" key="1">
    <source>
        <dbReference type="SAM" id="MobiDB-lite"/>
    </source>
</evidence>
<comment type="caution">
    <text evidence="2">The sequence shown here is derived from an EMBL/GenBank/DDBJ whole genome shotgun (WGS) entry which is preliminary data.</text>
</comment>
<protein>
    <submittedName>
        <fullName evidence="2">Uncharacterized protein</fullName>
    </submittedName>
</protein>
<sequence length="223" mass="23092">MAAKIRKAKSVQAVTAGPRDLGGGMEAASAQIGISGGLLSRGTAQLGKGVASTLQKSEPDMIKALDKALGLDHPTDSVKQEAQQMVNKNAKAAAGNLAAAVSNFSKMLSQGEMDVAGNVSSALAAVGSALESQKQPLAGKPPNSEEMARTAQYAMNNISSMLRQGEKSLGNMFKPPQVPNPLQIFKNPFEQNTPAPSSPPAPPNMMPWVQPAPTPSPGPTIFH</sequence>
<dbReference type="OrthoDB" id="10414713at2759"/>
<dbReference type="Proteomes" id="UP000604046">
    <property type="component" value="Unassembled WGS sequence"/>
</dbReference>
<feature type="compositionally biased region" description="Pro residues" evidence="1">
    <location>
        <begin position="196"/>
        <end position="223"/>
    </location>
</feature>
<evidence type="ECO:0000313" key="2">
    <source>
        <dbReference type="EMBL" id="CAE6956622.1"/>
    </source>
</evidence>
<evidence type="ECO:0000313" key="3">
    <source>
        <dbReference type="Proteomes" id="UP000604046"/>
    </source>
</evidence>
<dbReference type="EMBL" id="CAJNDS010000102">
    <property type="protein sequence ID" value="CAE6956622.1"/>
    <property type="molecule type" value="Genomic_DNA"/>
</dbReference>
<keyword evidence="3" id="KW-1185">Reference proteome</keyword>
<reference evidence="2" key="1">
    <citation type="submission" date="2021-02" db="EMBL/GenBank/DDBJ databases">
        <authorList>
            <person name="Dougan E. K."/>
            <person name="Rhodes N."/>
            <person name="Thang M."/>
            <person name="Chan C."/>
        </authorList>
    </citation>
    <scope>NUCLEOTIDE SEQUENCE</scope>
</reference>
<dbReference type="AlphaFoldDB" id="A0A812HNE3"/>